<evidence type="ECO:0000256" key="1">
    <source>
        <dbReference type="SAM" id="Phobius"/>
    </source>
</evidence>
<dbReference type="AlphaFoldDB" id="A0A318JZK9"/>
<protein>
    <submittedName>
        <fullName evidence="2">Uncharacterized protein DUF4345</fullName>
    </submittedName>
</protein>
<dbReference type="InterPro" id="IPR025597">
    <property type="entry name" value="DUF4345"/>
</dbReference>
<keyword evidence="3" id="KW-1185">Reference proteome</keyword>
<keyword evidence="1" id="KW-0812">Transmembrane</keyword>
<keyword evidence="1" id="KW-0472">Membrane</keyword>
<feature type="transmembrane region" description="Helical" evidence="1">
    <location>
        <begin position="106"/>
        <end position="126"/>
    </location>
</feature>
<dbReference type="Pfam" id="PF14248">
    <property type="entry name" value="DUF4345"/>
    <property type="match status" value="1"/>
</dbReference>
<reference evidence="2 3" key="1">
    <citation type="submission" date="2018-05" db="EMBL/GenBank/DDBJ databases">
        <title>Genomic Encyclopedia of Type Strains, Phase IV (KMG-IV): sequencing the most valuable type-strain genomes for metagenomic binning, comparative biology and taxonomic classification.</title>
        <authorList>
            <person name="Goeker M."/>
        </authorList>
    </citation>
    <scope>NUCLEOTIDE SEQUENCE [LARGE SCALE GENOMIC DNA]</scope>
    <source>
        <strain evidence="2 3">DSM 44704</strain>
    </source>
</reference>
<organism evidence="2 3">
    <name type="scientific">Nocardia tenerifensis</name>
    <dbReference type="NCBI Taxonomy" id="228006"/>
    <lineage>
        <taxon>Bacteria</taxon>
        <taxon>Bacillati</taxon>
        <taxon>Actinomycetota</taxon>
        <taxon>Actinomycetes</taxon>
        <taxon>Mycobacteriales</taxon>
        <taxon>Nocardiaceae</taxon>
        <taxon>Nocardia</taxon>
    </lineage>
</organism>
<dbReference type="RefSeq" id="WP_246003090.1">
    <property type="nucleotide sequence ID" value="NZ_QJKF01000011.1"/>
</dbReference>
<dbReference type="Proteomes" id="UP000247569">
    <property type="component" value="Unassembled WGS sequence"/>
</dbReference>
<comment type="caution">
    <text evidence="2">The sequence shown here is derived from an EMBL/GenBank/DDBJ whole genome shotgun (WGS) entry which is preliminary data.</text>
</comment>
<name>A0A318JZK9_9NOCA</name>
<sequence>MSIVSIVLIALVALFFAAMGVYGLLRPSQLTDPLGLLADRADARAEVRAVYGGFGIAIAVILGLAAADVGDVRVGACVTVATALGGMAFGRIWSGFVESPSAFFPVWFYLVLEVIMAAMLVLAVTLDP</sequence>
<feature type="transmembrane region" description="Helical" evidence="1">
    <location>
        <begin position="74"/>
        <end position="94"/>
    </location>
</feature>
<gene>
    <name evidence="2" type="ORF">DFR70_111195</name>
</gene>
<feature type="transmembrane region" description="Helical" evidence="1">
    <location>
        <begin position="47"/>
        <end position="67"/>
    </location>
</feature>
<dbReference type="EMBL" id="QJKF01000011">
    <property type="protein sequence ID" value="PXX59810.1"/>
    <property type="molecule type" value="Genomic_DNA"/>
</dbReference>
<keyword evidence="1" id="KW-1133">Transmembrane helix</keyword>
<evidence type="ECO:0000313" key="3">
    <source>
        <dbReference type="Proteomes" id="UP000247569"/>
    </source>
</evidence>
<proteinExistence type="predicted"/>
<accession>A0A318JZK9</accession>
<evidence type="ECO:0000313" key="2">
    <source>
        <dbReference type="EMBL" id="PXX59810.1"/>
    </source>
</evidence>